<evidence type="ECO:0000313" key="5">
    <source>
        <dbReference type="Proteomes" id="UP001166784"/>
    </source>
</evidence>
<dbReference type="InterPro" id="IPR027798">
    <property type="entry name" value="Ub_Mut7C"/>
</dbReference>
<dbReference type="RefSeq" id="WP_241057637.1">
    <property type="nucleotide sequence ID" value="NZ_JAKWJU010000002.1"/>
</dbReference>
<name>A0ABS9STS9_9ACTN</name>
<sequence length="283" mass="30414">MTRGHIRLRFDDGLRFFLAARHRRPGGTSVPYDGTSTLGHVVQSLGVPLTEVGELRVHGPEADAGAGTDRRLVCPSYRPRDGETADVATAARPQPVPGPGPPRFLLDVHLGALARRLRLMGLDAEYGNDAADEELVAEANAGRRVLLTQDRGLLLRRALWLGAYVRGARPDRQLLDVLDRFAPPLEPWTRCMACNGTLAPVAKSEIAELLRPGTRRTYDTFVRCRSCSRLYWRGAHSGRLESLVADACEAAGATGTSGMSGTVGGVEATGDSADGAGRGRREP</sequence>
<dbReference type="PANTHER" id="PTHR39081:SF1">
    <property type="entry name" value="MUT7-C RNASE DOMAIN-CONTAINING PROTEIN"/>
    <property type="match status" value="1"/>
</dbReference>
<dbReference type="InterPro" id="IPR002782">
    <property type="entry name" value="Mut7-C_RNAse_dom"/>
</dbReference>
<comment type="caution">
    <text evidence="4">The sequence shown here is derived from an EMBL/GenBank/DDBJ whole genome shotgun (WGS) entry which is preliminary data.</text>
</comment>
<dbReference type="Pfam" id="PF14451">
    <property type="entry name" value="Ub-Mut7C"/>
    <property type="match status" value="1"/>
</dbReference>
<feature type="domain" description="Ubiquitin Mut7-C" evidence="3">
    <location>
        <begin position="6"/>
        <end position="64"/>
    </location>
</feature>
<reference evidence="4" key="2">
    <citation type="journal article" date="2023" name="Int. J. Syst. Evol. Microbiol.">
        <title>Streptomyces marispadix sp. nov., isolated from marine beach sediment of the Northern Coast of Portugal.</title>
        <authorList>
            <person name="dos Santos J.D.N."/>
            <person name="Vitorino I.R."/>
            <person name="Kallscheuer N."/>
            <person name="Srivastava A."/>
            <person name="Krautwurst S."/>
            <person name="Marz M."/>
            <person name="Jogler C."/>
            <person name="Lobo Da Cunha A."/>
            <person name="Catita J."/>
            <person name="Goncalves H."/>
            <person name="Gonzalez I."/>
            <person name="Reyes F."/>
            <person name="Lage O.M."/>
        </authorList>
    </citation>
    <scope>NUCLEOTIDE SEQUENCE</scope>
    <source>
        <strain evidence="4">M600PL45_2</strain>
    </source>
</reference>
<dbReference type="EMBL" id="JAKWJU010000002">
    <property type="protein sequence ID" value="MCH6159679.1"/>
    <property type="molecule type" value="Genomic_DNA"/>
</dbReference>
<dbReference type="Proteomes" id="UP001166784">
    <property type="component" value="Unassembled WGS sequence"/>
</dbReference>
<feature type="region of interest" description="Disordered" evidence="1">
    <location>
        <begin position="60"/>
        <end position="100"/>
    </location>
</feature>
<evidence type="ECO:0000256" key="1">
    <source>
        <dbReference type="SAM" id="MobiDB-lite"/>
    </source>
</evidence>
<organism evidence="4 5">
    <name type="scientific">Streptomyces marispadix</name>
    <dbReference type="NCBI Taxonomy" id="2922868"/>
    <lineage>
        <taxon>Bacteria</taxon>
        <taxon>Bacillati</taxon>
        <taxon>Actinomycetota</taxon>
        <taxon>Actinomycetes</taxon>
        <taxon>Kitasatosporales</taxon>
        <taxon>Streptomycetaceae</taxon>
        <taxon>Streptomyces</taxon>
    </lineage>
</organism>
<proteinExistence type="predicted"/>
<feature type="domain" description="Mut7-C RNAse" evidence="2">
    <location>
        <begin position="102"/>
        <end position="242"/>
    </location>
</feature>
<gene>
    <name evidence="4" type="ORF">MMA15_04375</name>
</gene>
<evidence type="ECO:0000259" key="3">
    <source>
        <dbReference type="Pfam" id="PF14451"/>
    </source>
</evidence>
<dbReference type="Pfam" id="PF01927">
    <property type="entry name" value="Mut7-C"/>
    <property type="match status" value="1"/>
</dbReference>
<evidence type="ECO:0000313" key="4">
    <source>
        <dbReference type="EMBL" id="MCH6159679.1"/>
    </source>
</evidence>
<reference evidence="4" key="1">
    <citation type="submission" date="2022-03" db="EMBL/GenBank/DDBJ databases">
        <authorList>
            <person name="Santos J.D.N."/>
            <person name="Kallscheuer N."/>
            <person name="Jogler C."/>
            <person name="Lage O.M."/>
        </authorList>
    </citation>
    <scope>NUCLEOTIDE SEQUENCE</scope>
    <source>
        <strain evidence="4">M600PL45_2</strain>
    </source>
</reference>
<dbReference type="PANTHER" id="PTHR39081">
    <property type="entry name" value="MUT7-C DOMAIN-CONTAINING PROTEIN"/>
    <property type="match status" value="1"/>
</dbReference>
<keyword evidence="5" id="KW-1185">Reference proteome</keyword>
<feature type="region of interest" description="Disordered" evidence="1">
    <location>
        <begin position="254"/>
        <end position="283"/>
    </location>
</feature>
<feature type="compositionally biased region" description="Basic and acidic residues" evidence="1">
    <location>
        <begin position="68"/>
        <end position="83"/>
    </location>
</feature>
<protein>
    <submittedName>
        <fullName evidence="4">Mut7-C ubiquitin/RNAse domain-containing protein</fullName>
    </submittedName>
</protein>
<evidence type="ECO:0000259" key="2">
    <source>
        <dbReference type="Pfam" id="PF01927"/>
    </source>
</evidence>
<accession>A0ABS9STS9</accession>